<dbReference type="Pfam" id="PF01648">
    <property type="entry name" value="ACPS"/>
    <property type="match status" value="1"/>
</dbReference>
<comment type="caution">
    <text evidence="6">The sequence shown here is derived from an EMBL/GenBank/DDBJ whole genome shotgun (WGS) entry which is preliminary data.</text>
</comment>
<keyword evidence="2" id="KW-0808">Transferase</keyword>
<name>A0A5N5FXM5_9ROSA</name>
<dbReference type="FunFam" id="3.90.470.20:FF:000010">
    <property type="entry name" value="L-aminoadipate-semialdehyde dehydrogenase-phosphopantetheinyl transferase"/>
    <property type="match status" value="1"/>
</dbReference>
<evidence type="ECO:0000313" key="7">
    <source>
        <dbReference type="Proteomes" id="UP000327157"/>
    </source>
</evidence>
<dbReference type="Gene3D" id="3.90.810.10">
    <property type="entry name" value="CRIB domain"/>
    <property type="match status" value="1"/>
</dbReference>
<dbReference type="PANTHER" id="PTHR23177:SF64">
    <property type="entry name" value="RHO GTPASE-ACTIVATING PROTEIN 1"/>
    <property type="match status" value="1"/>
</dbReference>
<dbReference type="FunFam" id="1.10.555.10:FF:000046">
    <property type="entry name" value="Rho GTPase-activating protein 5"/>
    <property type="match status" value="1"/>
</dbReference>
<dbReference type="AlphaFoldDB" id="A0A5N5FXM5"/>
<reference evidence="6 7" key="3">
    <citation type="submission" date="2019-11" db="EMBL/GenBank/DDBJ databases">
        <title>A de novo genome assembly of a pear dwarfing rootstock.</title>
        <authorList>
            <person name="Wang F."/>
            <person name="Wang J."/>
            <person name="Li S."/>
            <person name="Zhang Y."/>
            <person name="Fang M."/>
            <person name="Ma L."/>
            <person name="Zhao Y."/>
            <person name="Jiang S."/>
        </authorList>
    </citation>
    <scope>NUCLEOTIDE SEQUENCE [LARGE SCALE GENOMIC DNA]</scope>
    <source>
        <strain evidence="6">S2</strain>
        <tissue evidence="6">Leaf</tissue>
    </source>
</reference>
<dbReference type="GO" id="GO:0008897">
    <property type="term" value="F:holo-[acyl-carrier-protein] synthase activity"/>
    <property type="evidence" value="ECO:0007669"/>
    <property type="project" value="InterPro"/>
</dbReference>
<dbReference type="GO" id="GO:0005096">
    <property type="term" value="F:GTPase activator activity"/>
    <property type="evidence" value="ECO:0007669"/>
    <property type="project" value="UniProtKB-KW"/>
</dbReference>
<dbReference type="GO" id="GO:0007165">
    <property type="term" value="P:signal transduction"/>
    <property type="evidence" value="ECO:0007669"/>
    <property type="project" value="InterPro"/>
</dbReference>
<feature type="region of interest" description="Disordered" evidence="3">
    <location>
        <begin position="1"/>
        <end position="75"/>
    </location>
</feature>
<accession>A0A5N5FXM5</accession>
<dbReference type="SUPFAM" id="SSF56214">
    <property type="entry name" value="4'-phosphopantetheinyl transferase"/>
    <property type="match status" value="2"/>
</dbReference>
<feature type="domain" description="Rho-GAP" evidence="5">
    <location>
        <begin position="158"/>
        <end position="343"/>
    </location>
</feature>
<dbReference type="PANTHER" id="PTHR23177">
    <property type="entry name" value="MKIAA1688 PROTEIN"/>
    <property type="match status" value="1"/>
</dbReference>
<dbReference type="GO" id="GO:0000287">
    <property type="term" value="F:magnesium ion binding"/>
    <property type="evidence" value="ECO:0007669"/>
    <property type="project" value="InterPro"/>
</dbReference>
<dbReference type="OrthoDB" id="185175at2759"/>
<feature type="compositionally biased region" description="Low complexity" evidence="3">
    <location>
        <begin position="7"/>
        <end position="30"/>
    </location>
</feature>
<feature type="compositionally biased region" description="Low complexity" evidence="3">
    <location>
        <begin position="466"/>
        <end position="478"/>
    </location>
</feature>
<dbReference type="Pfam" id="PF00620">
    <property type="entry name" value="RhoGAP"/>
    <property type="match status" value="1"/>
</dbReference>
<dbReference type="Gene3D" id="1.10.555.10">
    <property type="entry name" value="Rho GTPase activation protein"/>
    <property type="match status" value="1"/>
</dbReference>
<dbReference type="InterPro" id="IPR000198">
    <property type="entry name" value="RhoGAP_dom"/>
</dbReference>
<dbReference type="InterPro" id="IPR008278">
    <property type="entry name" value="4-PPantetheinyl_Trfase_dom"/>
</dbReference>
<dbReference type="EMBL" id="SMOL01000553">
    <property type="protein sequence ID" value="KAB2607833.1"/>
    <property type="molecule type" value="Genomic_DNA"/>
</dbReference>
<dbReference type="Gene3D" id="3.90.470.20">
    <property type="entry name" value="4'-phosphopantetheinyl transferase domain"/>
    <property type="match status" value="2"/>
</dbReference>
<dbReference type="CDD" id="cd00132">
    <property type="entry name" value="CRIB"/>
    <property type="match status" value="1"/>
</dbReference>
<reference evidence="6 7" key="1">
    <citation type="submission" date="2019-09" db="EMBL/GenBank/DDBJ databases">
        <authorList>
            <person name="Ou C."/>
        </authorList>
    </citation>
    <scope>NUCLEOTIDE SEQUENCE [LARGE SCALE GENOMIC DNA]</scope>
    <source>
        <strain evidence="6">S2</strain>
        <tissue evidence="6">Leaf</tissue>
    </source>
</reference>
<dbReference type="Pfam" id="PF00786">
    <property type="entry name" value="PBD"/>
    <property type="match status" value="1"/>
</dbReference>
<dbReference type="PROSITE" id="PS50108">
    <property type="entry name" value="CRIB"/>
    <property type="match status" value="1"/>
</dbReference>
<evidence type="ECO:0000256" key="1">
    <source>
        <dbReference type="ARBA" id="ARBA00022468"/>
    </source>
</evidence>
<gene>
    <name evidence="6" type="ORF">D8674_011001</name>
</gene>
<evidence type="ECO:0000256" key="2">
    <source>
        <dbReference type="ARBA" id="ARBA00022679"/>
    </source>
</evidence>
<feature type="domain" description="CRIB" evidence="4">
    <location>
        <begin position="113"/>
        <end position="126"/>
    </location>
</feature>
<dbReference type="SMART" id="SM00285">
    <property type="entry name" value="PBD"/>
    <property type="match status" value="1"/>
</dbReference>
<dbReference type="CDD" id="cd00159">
    <property type="entry name" value="RhoGAP"/>
    <property type="match status" value="1"/>
</dbReference>
<dbReference type="InterPro" id="IPR044785">
    <property type="entry name" value="RopGAP1-5"/>
</dbReference>
<reference evidence="7" key="2">
    <citation type="submission" date="2019-10" db="EMBL/GenBank/DDBJ databases">
        <title>A de novo genome assembly of a pear dwarfing rootstock.</title>
        <authorList>
            <person name="Wang F."/>
            <person name="Wang J."/>
            <person name="Li S."/>
            <person name="Zhang Y."/>
            <person name="Fang M."/>
            <person name="Ma L."/>
            <person name="Zhao Y."/>
            <person name="Jiang S."/>
        </authorList>
    </citation>
    <scope>NUCLEOTIDE SEQUENCE [LARGE SCALE GENOMIC DNA]</scope>
</reference>
<dbReference type="Proteomes" id="UP000327157">
    <property type="component" value="Chromosome 14"/>
</dbReference>
<dbReference type="SMART" id="SM00324">
    <property type="entry name" value="RhoGAP"/>
    <property type="match status" value="1"/>
</dbReference>
<sequence>MTEVLQSPSPSHFPSSSSSSTPCGTASPTPNDSPYPHAFLEDTLHGYLGSGEEEDDESEDEEEEERNRKERDREGDQLSLLTLLVTAFRRSLIGCSSTNSADSARGKLSSMEIGWPSNVRHVAHVTFDRFNGFLGLPVELEPEVPRRAPSASANVFGVSTESMQLSFDARGNSVPTILILMQRHLYAQGGLQAEGIFRINGENSQEEYVRDQLNRGVIPEGIDVHCLAGLIKAWFRELPTAVLDSLTPEQVMQSQSEEECAELVRLLPPTEAALLDWAVNLMADVAQMEHFNKMNARNIAMVFAPNMTHMVDPLTALMYAVQVMNFLKTLIVKTLKEREESLVETAPVPRLEPSDEDEHQSTLQPFLKEAKEEANKENEEEGVFFGDEPDSESPLHSTQNDPTRATTESGSQTFLSSIKNIIPGGNWFLADNCPCEVVSHVSPLANGPQEDGLTSSGREAQPNIWKSKSGQSSGPSLKKGPKKVNEQLLIQTAVTADKSKRSGILSRINSRTELAEAAAKLDCFLQRRRPFHRMNIHALHSNFCSLLPVQLPSRMESHLWYVLPGEVKSEGLLNRYFELLSPSERDNVLGMRGIELQKRALLARALVRTTISRYVDQTNHRVDPRSLNFKKNSHGKPEVEWKNADGWQPPPLHFNLSHTSSLIACGVTVDSPIGIDVENKKRKLKNEILAFARRYFSSHEVEHLSSISDIEIQRQQFIKLWTLKEAYVKALGKGFSASPFKTFTIRFRDAAKGGVDSSGDVDSEMSEISVEPFGPVNLTRNWQFTLLELAGSHYAAICMERHKTIGGKENAPIELTVWRSIPFVEEECVTGTDAAVPIGG</sequence>
<proteinExistence type="predicted"/>
<feature type="region of interest" description="Disordered" evidence="3">
    <location>
        <begin position="342"/>
        <end position="411"/>
    </location>
</feature>
<feature type="compositionally biased region" description="Polar residues" evidence="3">
    <location>
        <begin position="394"/>
        <end position="411"/>
    </location>
</feature>
<dbReference type="InterPro" id="IPR036936">
    <property type="entry name" value="CRIB_dom_sf"/>
</dbReference>
<evidence type="ECO:0000259" key="4">
    <source>
        <dbReference type="PROSITE" id="PS50108"/>
    </source>
</evidence>
<organism evidence="6 7">
    <name type="scientific">Pyrus ussuriensis x Pyrus communis</name>
    <dbReference type="NCBI Taxonomy" id="2448454"/>
    <lineage>
        <taxon>Eukaryota</taxon>
        <taxon>Viridiplantae</taxon>
        <taxon>Streptophyta</taxon>
        <taxon>Embryophyta</taxon>
        <taxon>Tracheophyta</taxon>
        <taxon>Spermatophyta</taxon>
        <taxon>Magnoliopsida</taxon>
        <taxon>eudicotyledons</taxon>
        <taxon>Gunneridae</taxon>
        <taxon>Pentapetalae</taxon>
        <taxon>rosids</taxon>
        <taxon>fabids</taxon>
        <taxon>Rosales</taxon>
        <taxon>Rosaceae</taxon>
        <taxon>Amygdaloideae</taxon>
        <taxon>Maleae</taxon>
        <taxon>Pyrus</taxon>
    </lineage>
</organism>
<dbReference type="SUPFAM" id="SSF48350">
    <property type="entry name" value="GTPase activation domain, GAP"/>
    <property type="match status" value="1"/>
</dbReference>
<protein>
    <submittedName>
        <fullName evidence="6">Rho GTPase-activating protein 5-like</fullName>
    </submittedName>
</protein>
<feature type="compositionally biased region" description="Basic and acidic residues" evidence="3">
    <location>
        <begin position="65"/>
        <end position="75"/>
    </location>
</feature>
<keyword evidence="1" id="KW-0343">GTPase activation</keyword>
<feature type="compositionally biased region" description="Basic and acidic residues" evidence="3">
    <location>
        <begin position="368"/>
        <end position="377"/>
    </location>
</feature>
<feature type="compositionally biased region" description="Acidic residues" evidence="3">
    <location>
        <begin position="378"/>
        <end position="391"/>
    </location>
</feature>
<dbReference type="PROSITE" id="PS50238">
    <property type="entry name" value="RHOGAP"/>
    <property type="match status" value="1"/>
</dbReference>
<dbReference type="InterPro" id="IPR008936">
    <property type="entry name" value="Rho_GTPase_activation_prot"/>
</dbReference>
<keyword evidence="7" id="KW-1185">Reference proteome</keyword>
<dbReference type="InterPro" id="IPR000095">
    <property type="entry name" value="CRIB_dom"/>
</dbReference>
<evidence type="ECO:0000259" key="5">
    <source>
        <dbReference type="PROSITE" id="PS50238"/>
    </source>
</evidence>
<feature type="region of interest" description="Disordered" evidence="3">
    <location>
        <begin position="446"/>
        <end position="482"/>
    </location>
</feature>
<evidence type="ECO:0000313" key="6">
    <source>
        <dbReference type="EMBL" id="KAB2607833.1"/>
    </source>
</evidence>
<dbReference type="InterPro" id="IPR037143">
    <property type="entry name" value="4-PPantetheinyl_Trfase_dom_sf"/>
</dbReference>
<evidence type="ECO:0000256" key="3">
    <source>
        <dbReference type="SAM" id="MobiDB-lite"/>
    </source>
</evidence>
<feature type="compositionally biased region" description="Acidic residues" evidence="3">
    <location>
        <begin position="51"/>
        <end position="64"/>
    </location>
</feature>